<keyword evidence="1" id="KW-0560">Oxidoreductase</keyword>
<evidence type="ECO:0000313" key="2">
    <source>
        <dbReference type="EMBL" id="WXA91645.1"/>
    </source>
</evidence>
<organism evidence="2 3">
    <name type="scientific">Pendulispora brunnea</name>
    <dbReference type="NCBI Taxonomy" id="2905690"/>
    <lineage>
        <taxon>Bacteria</taxon>
        <taxon>Pseudomonadati</taxon>
        <taxon>Myxococcota</taxon>
        <taxon>Myxococcia</taxon>
        <taxon>Myxococcales</taxon>
        <taxon>Sorangiineae</taxon>
        <taxon>Pendulisporaceae</taxon>
        <taxon>Pendulispora</taxon>
    </lineage>
</organism>
<gene>
    <name evidence="2" type="ORF">LZC95_34955</name>
</gene>
<dbReference type="SUPFAM" id="SSF48613">
    <property type="entry name" value="Heme oxygenase-like"/>
    <property type="match status" value="1"/>
</dbReference>
<reference evidence="2 3" key="1">
    <citation type="submission" date="2021-12" db="EMBL/GenBank/DDBJ databases">
        <title>Discovery of the Pendulisporaceae a myxobacterial family with distinct sporulation behavior and unique specialized metabolism.</title>
        <authorList>
            <person name="Garcia R."/>
            <person name="Popoff A."/>
            <person name="Bader C.D."/>
            <person name="Loehr J."/>
            <person name="Walesch S."/>
            <person name="Walt C."/>
            <person name="Boldt J."/>
            <person name="Bunk B."/>
            <person name="Haeckl F.J.F.P.J."/>
            <person name="Gunesch A.P."/>
            <person name="Birkelbach J."/>
            <person name="Nuebel U."/>
            <person name="Pietschmann T."/>
            <person name="Bach T."/>
            <person name="Mueller R."/>
        </authorList>
    </citation>
    <scope>NUCLEOTIDE SEQUENCE [LARGE SCALE GENOMIC DNA]</scope>
    <source>
        <strain evidence="2 3">MSr12523</strain>
    </source>
</reference>
<dbReference type="EMBL" id="CP089982">
    <property type="protein sequence ID" value="WXA91645.1"/>
    <property type="molecule type" value="Genomic_DNA"/>
</dbReference>
<dbReference type="SMART" id="SM01236">
    <property type="entry name" value="Haem_oxygenase_2"/>
    <property type="match status" value="1"/>
</dbReference>
<keyword evidence="3" id="KW-1185">Reference proteome</keyword>
<dbReference type="Proteomes" id="UP001379533">
    <property type="component" value="Chromosome"/>
</dbReference>
<evidence type="ECO:0000256" key="1">
    <source>
        <dbReference type="ARBA" id="ARBA00023002"/>
    </source>
</evidence>
<dbReference type="PANTHER" id="PTHR40279:SF3">
    <property type="entry name" value="4-AMINOBENZOATE SYNTHASE"/>
    <property type="match status" value="1"/>
</dbReference>
<proteinExistence type="predicted"/>
<dbReference type="InterPro" id="IPR039068">
    <property type="entry name" value="PqqC-like"/>
</dbReference>
<sequence>MSRQPSPDSYAFESELRRSCDAAYLRPSARDNPMRELVEGRLPIAEARRFWAGRWTRVLVLNQHILPALLRTCPDLESRANLWRSISVEYGEGKYERSHPVLYTRFLKALGLAEDPHYPSKLPDDPETRRLVLAVENASWLELLGAFLARETVGPKVFGIIADALRASYGLSDADVEWFTVHAVGDLDDANDIFDLARQFGTNPEARERIRAAMLAWFDANSEYCCALGPIPIHYAGLDGHA</sequence>
<name>A0ABZ2K257_9BACT</name>
<dbReference type="Gene3D" id="1.20.910.10">
    <property type="entry name" value="Heme oxygenase-like"/>
    <property type="match status" value="1"/>
</dbReference>
<dbReference type="RefSeq" id="WP_394842265.1">
    <property type="nucleotide sequence ID" value="NZ_CP089982.1"/>
</dbReference>
<evidence type="ECO:0000313" key="3">
    <source>
        <dbReference type="Proteomes" id="UP001379533"/>
    </source>
</evidence>
<dbReference type="InterPro" id="IPR016084">
    <property type="entry name" value="Haem_Oase-like_multi-hlx"/>
</dbReference>
<protein>
    <submittedName>
        <fullName evidence="2">Iron-containing redox enzyme family protein</fullName>
    </submittedName>
</protein>
<dbReference type="PANTHER" id="PTHR40279">
    <property type="entry name" value="PQQC-LIKE PROTEIN"/>
    <property type="match status" value="1"/>
</dbReference>
<accession>A0ABZ2K257</accession>
<dbReference type="Pfam" id="PF14518">
    <property type="entry name" value="Haem_oxygenas_2"/>
    <property type="match status" value="1"/>
</dbReference>